<dbReference type="EMBL" id="UHDS01000001">
    <property type="protein sequence ID" value="SUM55380.1"/>
    <property type="molecule type" value="Genomic_DNA"/>
</dbReference>
<dbReference type="Pfam" id="PF13673">
    <property type="entry name" value="Acetyltransf_10"/>
    <property type="match status" value="1"/>
</dbReference>
<evidence type="ECO:0000256" key="1">
    <source>
        <dbReference type="ARBA" id="ARBA00009623"/>
    </source>
</evidence>
<evidence type="ECO:0000256" key="2">
    <source>
        <dbReference type="ARBA" id="ARBA00029740"/>
    </source>
</evidence>
<reference evidence="4 9" key="4">
    <citation type="submission" date="2021-03" db="EMBL/GenBank/DDBJ databases">
        <title>Staphylococci and Mammaliicocci in bats.</title>
        <authorList>
            <person name="Fountain K."/>
        </authorList>
    </citation>
    <scope>NUCLEOTIDE SEQUENCE [LARGE SCALE GENOMIC DNA]</scope>
    <source>
        <strain evidence="4 9">18_1_E_SW</strain>
    </source>
</reference>
<evidence type="ECO:0000313" key="6">
    <source>
        <dbReference type="EMBL" id="SUM55380.1"/>
    </source>
</evidence>
<dbReference type="GeneID" id="66777129"/>
<dbReference type="InterPro" id="IPR039143">
    <property type="entry name" value="GNPNAT1-like"/>
</dbReference>
<feature type="domain" description="N-acetyltransferase" evidence="3">
    <location>
        <begin position="1"/>
        <end position="156"/>
    </location>
</feature>
<dbReference type="Proteomes" id="UP000664081">
    <property type="component" value="Unassembled WGS sequence"/>
</dbReference>
<evidence type="ECO:0000313" key="4">
    <source>
        <dbReference type="EMBL" id="MBO1226984.1"/>
    </source>
</evidence>
<dbReference type="CDD" id="cd04301">
    <property type="entry name" value="NAT_SF"/>
    <property type="match status" value="1"/>
</dbReference>
<dbReference type="PANTHER" id="PTHR13355">
    <property type="entry name" value="GLUCOSAMINE 6-PHOSPHATE N-ACETYLTRANSFERASE"/>
    <property type="match status" value="1"/>
</dbReference>
<dbReference type="PANTHER" id="PTHR13355:SF15">
    <property type="entry name" value="GCN5-RELATED N-ACETYLTRANSFERASE 3, CHLOROPLASTIC"/>
    <property type="match status" value="1"/>
</dbReference>
<keyword evidence="5" id="KW-0808">Transferase</keyword>
<protein>
    <recommendedName>
        <fullName evidence="2">GCN5-related N-acetyltransferase</fullName>
    </recommendedName>
</protein>
<evidence type="ECO:0000313" key="7">
    <source>
        <dbReference type="Proteomes" id="UP000240400"/>
    </source>
</evidence>
<dbReference type="GO" id="GO:0008080">
    <property type="term" value="F:N-acetyltransferase activity"/>
    <property type="evidence" value="ECO:0007669"/>
    <property type="project" value="TreeGrafter"/>
</dbReference>
<evidence type="ECO:0000313" key="5">
    <source>
        <dbReference type="EMBL" id="PTK59388.1"/>
    </source>
</evidence>
<dbReference type="RefSeq" id="WP_096810200.1">
    <property type="nucleotide sequence ID" value="NZ_BMCF01000004.1"/>
</dbReference>
<proteinExistence type="inferred from homology"/>
<evidence type="ECO:0000259" key="3">
    <source>
        <dbReference type="PROSITE" id="PS51186"/>
    </source>
</evidence>
<dbReference type="EMBL" id="PZHR01000023">
    <property type="protein sequence ID" value="PTK59388.1"/>
    <property type="molecule type" value="Genomic_DNA"/>
</dbReference>
<name>A0A291JLC4_9STAP</name>
<dbReference type="EMBL" id="JAFNLT010000004">
    <property type="protein sequence ID" value="MBO1226984.1"/>
    <property type="molecule type" value="Genomic_DNA"/>
</dbReference>
<comment type="similarity">
    <text evidence="1">Belongs to the UPF0039 (ElaA) family.</text>
</comment>
<sequence>MEMSIANQKDIETIIKLRKEQLLDQGMPATENIDDNMRAYFENVFEQNNIYQVFLIENEQIVSTGAVVFQQIPPAYDNYTGVEGYITNVYTIKSYRGLGLGKHVLDQLLTKCKEENISVVNLKASSQAAPLYSKIGFIKNASSMTIELENSEVNQF</sequence>
<dbReference type="PROSITE" id="PS51186">
    <property type="entry name" value="GNAT"/>
    <property type="match status" value="1"/>
</dbReference>
<reference evidence="5" key="2">
    <citation type="submission" date="2018-03" db="EMBL/GenBank/DDBJ databases">
        <authorList>
            <person name="Keele B.F."/>
        </authorList>
    </citation>
    <scope>NUCLEOTIDE SEQUENCE</scope>
    <source>
        <strain evidence="5">SNUC 4337</strain>
    </source>
</reference>
<dbReference type="InterPro" id="IPR016181">
    <property type="entry name" value="Acyl_CoA_acyltransferase"/>
</dbReference>
<dbReference type="Gene3D" id="3.40.630.30">
    <property type="match status" value="1"/>
</dbReference>
<dbReference type="InterPro" id="IPR000182">
    <property type="entry name" value="GNAT_dom"/>
</dbReference>
<dbReference type="KEGG" id="snl:BJD96_08645"/>
<evidence type="ECO:0000313" key="8">
    <source>
        <dbReference type="Proteomes" id="UP000254412"/>
    </source>
</evidence>
<accession>A0A291JLC4</accession>
<dbReference type="OrthoDB" id="119498at2"/>
<reference evidence="5 7" key="1">
    <citation type="journal article" date="2016" name="Front. Microbiol.">
        <title>Comprehensive Phylogenetic Analysis of Bovine Non-aureus Staphylococci Species Based on Whole-Genome Sequencing.</title>
        <authorList>
            <person name="Naushad S."/>
            <person name="Barkema H.W."/>
            <person name="Luby C."/>
            <person name="Condas L.A."/>
            <person name="Nobrega D.B."/>
            <person name="Carson D.A."/>
            <person name="De Buck J."/>
        </authorList>
    </citation>
    <scope>NUCLEOTIDE SEQUENCE [LARGE SCALE GENOMIC DNA]</scope>
    <source>
        <strain evidence="5 7">SNUC 4337</strain>
    </source>
</reference>
<dbReference type="AlphaFoldDB" id="A0A291JLC4"/>
<dbReference type="SUPFAM" id="SSF55729">
    <property type="entry name" value="Acyl-CoA N-acyltransferases (Nat)"/>
    <property type="match status" value="1"/>
</dbReference>
<reference evidence="6 8" key="3">
    <citation type="submission" date="2018-06" db="EMBL/GenBank/DDBJ databases">
        <authorList>
            <consortium name="Pathogen Informatics"/>
            <person name="Doyle S."/>
        </authorList>
    </citation>
    <scope>NUCLEOTIDE SEQUENCE [LARGE SCALE GENOMIC DNA]</scope>
    <source>
        <strain evidence="6 8">NCTC13834</strain>
    </source>
</reference>
<keyword evidence="9" id="KW-1185">Reference proteome</keyword>
<organism evidence="5 7">
    <name type="scientific">Staphylococcus nepalensis</name>
    <dbReference type="NCBI Taxonomy" id="214473"/>
    <lineage>
        <taxon>Bacteria</taxon>
        <taxon>Bacillati</taxon>
        <taxon>Bacillota</taxon>
        <taxon>Bacilli</taxon>
        <taxon>Bacillales</taxon>
        <taxon>Staphylococcaceae</taxon>
        <taxon>Staphylococcus</taxon>
    </lineage>
</organism>
<evidence type="ECO:0000313" key="9">
    <source>
        <dbReference type="Proteomes" id="UP000664081"/>
    </source>
</evidence>
<dbReference type="Proteomes" id="UP000254412">
    <property type="component" value="Unassembled WGS sequence"/>
</dbReference>
<gene>
    <name evidence="5" type="ORF">BUZ61_05900</name>
    <name evidence="4" type="ORF">J3T88_06545</name>
    <name evidence="6" type="ORF">NCTC13834_01744</name>
</gene>
<dbReference type="Proteomes" id="UP000240400">
    <property type="component" value="Unassembled WGS sequence"/>
</dbReference>